<evidence type="ECO:0000259" key="2">
    <source>
        <dbReference type="Pfam" id="PF00487"/>
    </source>
</evidence>
<feature type="transmembrane region" description="Helical" evidence="1">
    <location>
        <begin position="163"/>
        <end position="181"/>
    </location>
</feature>
<keyword evidence="1" id="KW-0812">Transmembrane</keyword>
<evidence type="ECO:0000313" key="3">
    <source>
        <dbReference type="EMBL" id="NIZ59654.1"/>
    </source>
</evidence>
<feature type="transmembrane region" description="Helical" evidence="1">
    <location>
        <begin position="12"/>
        <end position="31"/>
    </location>
</feature>
<gene>
    <name evidence="3" type="ORF">DL239_01555</name>
</gene>
<dbReference type="InterPro" id="IPR005804">
    <property type="entry name" value="FA_desaturase_dom"/>
</dbReference>
<proteinExistence type="predicted"/>
<keyword evidence="1" id="KW-1133">Transmembrane helix</keyword>
<accession>A0ABX0W286</accession>
<dbReference type="Pfam" id="PF00487">
    <property type="entry name" value="FA_desaturase"/>
    <property type="match status" value="1"/>
</dbReference>
<dbReference type="RefSeq" id="WP_167681547.1">
    <property type="nucleotide sequence ID" value="NZ_QHLQ01000001.1"/>
</dbReference>
<dbReference type="EMBL" id="QHLQ01000001">
    <property type="protein sequence ID" value="NIZ59654.1"/>
    <property type="molecule type" value="Genomic_DNA"/>
</dbReference>
<evidence type="ECO:0000313" key="4">
    <source>
        <dbReference type="Proteomes" id="UP001429564"/>
    </source>
</evidence>
<dbReference type="CDD" id="cd03509">
    <property type="entry name" value="DesA_FADS-like"/>
    <property type="match status" value="1"/>
</dbReference>
<comment type="caution">
    <text evidence="3">The sequence shown here is derived from an EMBL/GenBank/DDBJ whole genome shotgun (WGS) entry which is preliminary data.</text>
</comment>
<keyword evidence="4" id="KW-1185">Reference proteome</keyword>
<feature type="domain" description="Fatty acid desaturase" evidence="2">
    <location>
        <begin position="37"/>
        <end position="271"/>
    </location>
</feature>
<organism evidence="3 4">
    <name type="scientific">Parasedimentitalea denitrificans</name>
    <dbReference type="NCBI Taxonomy" id="2211118"/>
    <lineage>
        <taxon>Bacteria</taxon>
        <taxon>Pseudomonadati</taxon>
        <taxon>Pseudomonadota</taxon>
        <taxon>Alphaproteobacteria</taxon>
        <taxon>Rhodobacterales</taxon>
        <taxon>Paracoccaceae</taxon>
        <taxon>Parasedimentitalea</taxon>
    </lineage>
</organism>
<name>A0ABX0W286_9RHOB</name>
<protein>
    <submittedName>
        <fullName evidence="3">Fatty acid desaturase</fullName>
    </submittedName>
</protein>
<dbReference type="Proteomes" id="UP001429564">
    <property type="component" value="Unassembled WGS sequence"/>
</dbReference>
<keyword evidence="1" id="KW-0472">Membrane</keyword>
<feature type="transmembrane region" description="Helical" evidence="1">
    <location>
        <begin position="133"/>
        <end position="151"/>
    </location>
</feature>
<sequence>MSDHLPKGPEWGTFFLILACYGIWFAALALLPQISLVLAVVVSAVLVAFHSSLTHEALHGHPFRQRWMNEALMAPQLNMAIPYNRFRDTHLDHHRDENLTDPYDDPESNFLDPKVWQQMPRWRRRLYRINNTLLGRILLGPLIGQICFMAGDARAAGRGDWAVIWGWMLHLPGLVLVLWVVNLTPMPFWAYAIAAYLGLGLVKIRTFLEHRAHDQMHARTVLVEDRGPLAMLFLNNNLHIVHHMHPGVPWYALPKLYRDQQAKFQSANENYTYTCYGEVFRRYFLRGKDPVPHPLWHPGE</sequence>
<feature type="transmembrane region" description="Helical" evidence="1">
    <location>
        <begin position="188"/>
        <end position="208"/>
    </location>
</feature>
<evidence type="ECO:0000256" key="1">
    <source>
        <dbReference type="SAM" id="Phobius"/>
    </source>
</evidence>
<reference evidence="3 4" key="1">
    <citation type="submission" date="2018-05" db="EMBL/GenBank/DDBJ databases">
        <authorList>
            <person name="Zhang Y.-J."/>
        </authorList>
    </citation>
    <scope>NUCLEOTIDE SEQUENCE [LARGE SCALE GENOMIC DNA]</scope>
    <source>
        <strain evidence="3 4">CY04</strain>
    </source>
</reference>